<dbReference type="Proteomes" id="UP000199473">
    <property type="component" value="Unassembled WGS sequence"/>
</dbReference>
<evidence type="ECO:0008006" key="4">
    <source>
        <dbReference type="Google" id="ProtNLM"/>
    </source>
</evidence>
<evidence type="ECO:0000313" key="3">
    <source>
        <dbReference type="Proteomes" id="UP000199473"/>
    </source>
</evidence>
<keyword evidence="3" id="KW-1185">Reference proteome</keyword>
<sequence>MTRFRLQAALLLSFLAAACTPASEHAREVASRDSRDRLTLGTVQREIREGMSGAEVAAALGAPNMVTSDERRRETWVYDRIATEQVYSNSSGGVNALFLAGVSGRSGASQTTQRSLTVIIRFSEGGTVRDFTYRSSSF</sequence>
<name>A0A1I3XK49_9PROT</name>
<keyword evidence="1" id="KW-0732">Signal</keyword>
<protein>
    <recommendedName>
        <fullName evidence="4">SmpA / OmlA family protein</fullName>
    </recommendedName>
</protein>
<dbReference type="STRING" id="1123062.SAMN02745775_101404"/>
<evidence type="ECO:0000256" key="1">
    <source>
        <dbReference type="SAM" id="SignalP"/>
    </source>
</evidence>
<feature type="chain" id="PRO_5011618566" description="SmpA / OmlA family protein" evidence="1">
    <location>
        <begin position="27"/>
        <end position="138"/>
    </location>
</feature>
<organism evidence="2 3">
    <name type="scientific">Falsiroseomonas stagni DSM 19981</name>
    <dbReference type="NCBI Taxonomy" id="1123062"/>
    <lineage>
        <taxon>Bacteria</taxon>
        <taxon>Pseudomonadati</taxon>
        <taxon>Pseudomonadota</taxon>
        <taxon>Alphaproteobacteria</taxon>
        <taxon>Acetobacterales</taxon>
        <taxon>Roseomonadaceae</taxon>
        <taxon>Falsiroseomonas</taxon>
    </lineage>
</organism>
<dbReference type="RefSeq" id="WP_092954751.1">
    <property type="nucleotide sequence ID" value="NZ_FOSQ01000001.1"/>
</dbReference>
<accession>A0A1I3XK49</accession>
<reference evidence="2 3" key="1">
    <citation type="submission" date="2016-10" db="EMBL/GenBank/DDBJ databases">
        <authorList>
            <person name="de Groot N.N."/>
        </authorList>
    </citation>
    <scope>NUCLEOTIDE SEQUENCE [LARGE SCALE GENOMIC DNA]</scope>
    <source>
        <strain evidence="2 3">DSM 19981</strain>
    </source>
</reference>
<dbReference type="OrthoDB" id="9795390at2"/>
<dbReference type="AlphaFoldDB" id="A0A1I3XK49"/>
<gene>
    <name evidence="2" type="ORF">SAMN02745775_101404</name>
</gene>
<evidence type="ECO:0000313" key="2">
    <source>
        <dbReference type="EMBL" id="SFK19977.1"/>
    </source>
</evidence>
<proteinExistence type="predicted"/>
<feature type="signal peptide" evidence="1">
    <location>
        <begin position="1"/>
        <end position="26"/>
    </location>
</feature>
<dbReference type="PROSITE" id="PS51257">
    <property type="entry name" value="PROKAR_LIPOPROTEIN"/>
    <property type="match status" value="1"/>
</dbReference>
<dbReference type="EMBL" id="FOSQ01000001">
    <property type="protein sequence ID" value="SFK19977.1"/>
    <property type="molecule type" value="Genomic_DNA"/>
</dbReference>